<keyword evidence="4 5" id="KW-0472">Membrane</keyword>
<dbReference type="InterPro" id="IPR005829">
    <property type="entry name" value="Sugar_transporter_CS"/>
</dbReference>
<feature type="transmembrane region" description="Helical" evidence="5">
    <location>
        <begin position="342"/>
        <end position="359"/>
    </location>
</feature>
<evidence type="ECO:0000256" key="1">
    <source>
        <dbReference type="ARBA" id="ARBA00004651"/>
    </source>
</evidence>
<feature type="transmembrane region" description="Helical" evidence="5">
    <location>
        <begin position="405"/>
        <end position="423"/>
    </location>
</feature>
<sequence length="449" mass="44593">MTQASDVLDLRAARRRYVTVCALFWFPLGLSLAPLVLLFTERGVSMVAITGFFAAHSLTAAALELPTGGLSDVLGRRAVLAAAGLLDLAALVLVGLGTTAWVLGLGMGLMGAGRALSSGPAEAWYVDTVQARQGPEADLHTGLARGSAATSAALAAGTLLGGALPWLLGSGPDPGARLSASTSGLVLPLSVPLLLGAAVETAFVLYVLTALPEPPRPSATLGAVLRGIPATIVDGVRVGGRDALVRRVLLGAGAAGGALAAMELLTPGRAASLTGAAESGAVLFSALACAGFVCSAVGSHLAPLTARLTGGTERAVLVGLGTGASGLLLLGATAAAHGTAPLVLAVLGYCLVYLGLGAAGPSENALLHRRVPSSGRATVLSVQSLALQLTAALTGLAIGPLPPGPAPWLLGGAVLLAGALLWTRRPGRTAVITARTAPVPDQSRSEPFR</sequence>
<keyword evidence="2 5" id="KW-0812">Transmembrane</keyword>
<evidence type="ECO:0000259" key="6">
    <source>
        <dbReference type="PROSITE" id="PS50850"/>
    </source>
</evidence>
<gene>
    <name evidence="7" type="ORF">ACFPIH_24560</name>
</gene>
<evidence type="ECO:0000256" key="3">
    <source>
        <dbReference type="ARBA" id="ARBA00022989"/>
    </source>
</evidence>
<dbReference type="InterPro" id="IPR053160">
    <property type="entry name" value="MFS_DHA3_Transporter"/>
</dbReference>
<dbReference type="RefSeq" id="WP_381168786.1">
    <property type="nucleotide sequence ID" value="NZ_JBHSFK010000016.1"/>
</dbReference>
<accession>A0ABV9AUX4</accession>
<keyword evidence="3 5" id="KW-1133">Transmembrane helix</keyword>
<comment type="caution">
    <text evidence="7">The sequence shown here is derived from an EMBL/GenBank/DDBJ whole genome shotgun (WGS) entry which is preliminary data.</text>
</comment>
<feature type="transmembrane region" description="Helical" evidence="5">
    <location>
        <begin position="78"/>
        <end position="104"/>
    </location>
</feature>
<name>A0ABV9AUX4_9ACTN</name>
<dbReference type="InterPro" id="IPR036259">
    <property type="entry name" value="MFS_trans_sf"/>
</dbReference>
<organism evidence="7 8">
    <name type="scientific">Streptomyces vulcanius</name>
    <dbReference type="NCBI Taxonomy" id="1441876"/>
    <lineage>
        <taxon>Bacteria</taxon>
        <taxon>Bacillati</taxon>
        <taxon>Actinomycetota</taxon>
        <taxon>Actinomycetes</taxon>
        <taxon>Kitasatosporales</taxon>
        <taxon>Streptomycetaceae</taxon>
        <taxon>Streptomyces</taxon>
    </lineage>
</organism>
<dbReference type="PANTHER" id="PTHR23530:SF1">
    <property type="entry name" value="PERMEASE, MAJOR FACILITATOR SUPERFAMILY-RELATED"/>
    <property type="match status" value="1"/>
</dbReference>
<comment type="subcellular location">
    <subcellularLocation>
        <location evidence="1">Cell membrane</location>
        <topology evidence="1">Multi-pass membrane protein</topology>
    </subcellularLocation>
</comment>
<dbReference type="PROSITE" id="PS50850">
    <property type="entry name" value="MFS"/>
    <property type="match status" value="1"/>
</dbReference>
<feature type="transmembrane region" description="Helical" evidence="5">
    <location>
        <begin position="189"/>
        <end position="208"/>
    </location>
</feature>
<dbReference type="Gene3D" id="1.20.1250.20">
    <property type="entry name" value="MFS general substrate transporter like domains"/>
    <property type="match status" value="1"/>
</dbReference>
<feature type="transmembrane region" description="Helical" evidence="5">
    <location>
        <begin position="244"/>
        <end position="262"/>
    </location>
</feature>
<evidence type="ECO:0000256" key="4">
    <source>
        <dbReference type="ARBA" id="ARBA00023136"/>
    </source>
</evidence>
<evidence type="ECO:0000256" key="2">
    <source>
        <dbReference type="ARBA" id="ARBA00022692"/>
    </source>
</evidence>
<reference evidence="8" key="1">
    <citation type="journal article" date="2019" name="Int. J. Syst. Evol. Microbiol.">
        <title>The Global Catalogue of Microorganisms (GCM) 10K type strain sequencing project: providing services to taxonomists for standard genome sequencing and annotation.</title>
        <authorList>
            <consortium name="The Broad Institute Genomics Platform"/>
            <consortium name="The Broad Institute Genome Sequencing Center for Infectious Disease"/>
            <person name="Wu L."/>
            <person name="Ma J."/>
        </authorList>
    </citation>
    <scope>NUCLEOTIDE SEQUENCE [LARGE SCALE GENOMIC DNA]</scope>
    <source>
        <strain evidence="8">CGMCC 4.7177</strain>
    </source>
</reference>
<protein>
    <submittedName>
        <fullName evidence="7">MFS transporter</fullName>
    </submittedName>
</protein>
<feature type="domain" description="Major facilitator superfamily (MFS) profile" evidence="6">
    <location>
        <begin position="1"/>
        <end position="430"/>
    </location>
</feature>
<feature type="transmembrane region" description="Helical" evidence="5">
    <location>
        <begin position="282"/>
        <end position="303"/>
    </location>
</feature>
<dbReference type="Proteomes" id="UP001595839">
    <property type="component" value="Unassembled WGS sequence"/>
</dbReference>
<dbReference type="InterPro" id="IPR020846">
    <property type="entry name" value="MFS_dom"/>
</dbReference>
<evidence type="ECO:0000313" key="7">
    <source>
        <dbReference type="EMBL" id="MFC4502647.1"/>
    </source>
</evidence>
<feature type="transmembrane region" description="Helical" evidence="5">
    <location>
        <begin position="17"/>
        <end position="39"/>
    </location>
</feature>
<feature type="transmembrane region" description="Helical" evidence="5">
    <location>
        <begin position="148"/>
        <end position="169"/>
    </location>
</feature>
<evidence type="ECO:0000313" key="8">
    <source>
        <dbReference type="Proteomes" id="UP001595839"/>
    </source>
</evidence>
<dbReference type="SUPFAM" id="SSF103473">
    <property type="entry name" value="MFS general substrate transporter"/>
    <property type="match status" value="1"/>
</dbReference>
<proteinExistence type="predicted"/>
<dbReference type="PROSITE" id="PS00216">
    <property type="entry name" value="SUGAR_TRANSPORT_1"/>
    <property type="match status" value="1"/>
</dbReference>
<evidence type="ECO:0000256" key="5">
    <source>
        <dbReference type="SAM" id="Phobius"/>
    </source>
</evidence>
<feature type="transmembrane region" description="Helical" evidence="5">
    <location>
        <begin position="379"/>
        <end position="399"/>
    </location>
</feature>
<dbReference type="EMBL" id="JBHSFK010000016">
    <property type="protein sequence ID" value="MFC4502647.1"/>
    <property type="molecule type" value="Genomic_DNA"/>
</dbReference>
<feature type="transmembrane region" description="Helical" evidence="5">
    <location>
        <begin position="315"/>
        <end position="336"/>
    </location>
</feature>
<keyword evidence="8" id="KW-1185">Reference proteome</keyword>
<dbReference type="PANTHER" id="PTHR23530">
    <property type="entry name" value="TRANSPORT PROTEIN-RELATED"/>
    <property type="match status" value="1"/>
</dbReference>